<evidence type="ECO:0000313" key="1">
    <source>
        <dbReference type="EMBL" id="AWX99513.1"/>
    </source>
</evidence>
<dbReference type="Pfam" id="PF10772">
    <property type="entry name" value="Phage_HP1_Orf24"/>
    <property type="match status" value="1"/>
</dbReference>
<dbReference type="RefSeq" id="WP_112136319.1">
    <property type="nucleotide sequence ID" value="NZ_CP016181.1"/>
</dbReference>
<protein>
    <recommendedName>
        <fullName evidence="3">Phage tail protein</fullName>
    </recommendedName>
</protein>
<dbReference type="OrthoDB" id="6104125at2"/>
<organism evidence="1 2">
    <name type="scientific">Marinomonas primoryensis</name>
    <dbReference type="NCBI Taxonomy" id="178399"/>
    <lineage>
        <taxon>Bacteria</taxon>
        <taxon>Pseudomonadati</taxon>
        <taxon>Pseudomonadota</taxon>
        <taxon>Gammaproteobacteria</taxon>
        <taxon>Oceanospirillales</taxon>
        <taxon>Oceanospirillaceae</taxon>
        <taxon>Marinomonas</taxon>
    </lineage>
</organism>
<dbReference type="Proteomes" id="UP000249898">
    <property type="component" value="Chromosome"/>
</dbReference>
<gene>
    <name evidence="1" type="ORF">A8139_05540</name>
</gene>
<dbReference type="InterPro" id="IPR019708">
    <property type="entry name" value="Phage_HP1_Orf24"/>
</dbReference>
<accession>A0A2Z4PR26</accession>
<evidence type="ECO:0008006" key="3">
    <source>
        <dbReference type="Google" id="ProtNLM"/>
    </source>
</evidence>
<evidence type="ECO:0000313" key="2">
    <source>
        <dbReference type="Proteomes" id="UP000249898"/>
    </source>
</evidence>
<name>A0A2Z4PR26_9GAMM</name>
<reference evidence="1 2" key="1">
    <citation type="submission" date="2016-06" db="EMBL/GenBank/DDBJ databases">
        <title>The sequenced genome of the ice-adhering bacterium Marinomonas primoryensis, from Antarctica.</title>
        <authorList>
            <person name="Graham L."/>
            <person name="Vance T.D.R."/>
            <person name="Davies P.L."/>
        </authorList>
    </citation>
    <scope>NUCLEOTIDE SEQUENCE [LARGE SCALE GENOMIC DNA]</scope>
    <source>
        <strain evidence="1 2">AceL</strain>
    </source>
</reference>
<sequence>MRLTGKDFTLMIGDYQVRVESMNASITDNRKVVKENGIPVDYTNGDVECSGEIELNIKNFKLISAAAKSAGSWRELKPFDIGINGKVSGEEQSIELDKCLLRISDLINIDPNSNDQMKVKLPFDVTGPDFVTIDGTTYLSAHDIRDL</sequence>
<dbReference type="EMBL" id="CP016181">
    <property type="protein sequence ID" value="AWX99513.1"/>
    <property type="molecule type" value="Genomic_DNA"/>
</dbReference>
<dbReference type="AlphaFoldDB" id="A0A2Z4PR26"/>
<proteinExistence type="predicted"/>